<gene>
    <name evidence="9" type="ORF">PECUL_23A013496</name>
</gene>
<evidence type="ECO:0000256" key="6">
    <source>
        <dbReference type="ARBA" id="ARBA00023136"/>
    </source>
</evidence>
<comment type="similarity">
    <text evidence="2 7">Belongs to the battenin family.</text>
</comment>
<sequence>MENRGLSAGASGSHWEDEDDDDDEEEDVLPVPPLQTEISSGWRNLSAFWLLGLCNNFAYVVMLSAAHDILRTETNETSTLNISRSNNSRYDCNEISTAAVLLADILPTLIIKFSAPLYIHRIPYNYRVSLCILTAAASFLIVSYSTQISVSLLGVVFASVSSGLGEITFLSLTAFFQSDVVSFWSSGTGGAGILGSLSYLGLTLAGLSARNSLLVMLMIPALLLISYFFLMRPPSSLPRWFFPKAAETSVTDRQPLIQASASTVTDPDLTTSQKWKIIPSLLKYMIPLAIVYFAEYFINQGLYELIYFPDVSMSHSEQYRWYQMLYQAGVFVSRSSLRCVTIRRIWILSLLQCALAIFLLFGIAYLFLPSIGLPVIFLIIIFEGLLGGAAYVNSFNNIAVNSKPEHKEFSMGVACVSDTLGISLSGAIAIPVHNYFCSLP</sequence>
<organism evidence="9 10">
    <name type="scientific">Pelobates cultripes</name>
    <name type="common">Western spadefoot toad</name>
    <dbReference type="NCBI Taxonomy" id="61616"/>
    <lineage>
        <taxon>Eukaryota</taxon>
        <taxon>Metazoa</taxon>
        <taxon>Chordata</taxon>
        <taxon>Craniata</taxon>
        <taxon>Vertebrata</taxon>
        <taxon>Euteleostomi</taxon>
        <taxon>Amphibia</taxon>
        <taxon>Batrachia</taxon>
        <taxon>Anura</taxon>
        <taxon>Pelobatoidea</taxon>
        <taxon>Pelobatidae</taxon>
        <taxon>Pelobates</taxon>
    </lineage>
</organism>
<protein>
    <recommendedName>
        <fullName evidence="7">Battenin</fullName>
    </recommendedName>
</protein>
<dbReference type="PIRSF" id="PIRSF015974">
    <property type="entry name" value="CLN3_BTN1"/>
    <property type="match status" value="1"/>
</dbReference>
<keyword evidence="4 7" id="KW-0812">Transmembrane</keyword>
<evidence type="ECO:0000256" key="8">
    <source>
        <dbReference type="SAM" id="MobiDB-lite"/>
    </source>
</evidence>
<keyword evidence="7" id="KW-0458">Lysosome</keyword>
<dbReference type="PANTHER" id="PTHR10981:SF0">
    <property type="entry name" value="BATTENIN"/>
    <property type="match status" value="1"/>
</dbReference>
<feature type="transmembrane region" description="Helical" evidence="7">
    <location>
        <begin position="188"/>
        <end position="207"/>
    </location>
</feature>
<proteinExistence type="inferred from homology"/>
<dbReference type="InterPro" id="IPR018460">
    <property type="entry name" value="Battenin_disease_Cln3_subgr"/>
</dbReference>
<keyword evidence="10" id="KW-1185">Reference proteome</keyword>
<dbReference type="EMBL" id="OW240918">
    <property type="protein sequence ID" value="CAH2308125.1"/>
    <property type="molecule type" value="Genomic_DNA"/>
</dbReference>
<feature type="transmembrane region" description="Helical" evidence="7">
    <location>
        <begin position="373"/>
        <end position="392"/>
    </location>
</feature>
<evidence type="ECO:0000313" key="10">
    <source>
        <dbReference type="Proteomes" id="UP001295444"/>
    </source>
</evidence>
<dbReference type="InterPro" id="IPR036259">
    <property type="entry name" value="MFS_trans_sf"/>
</dbReference>
<dbReference type="SUPFAM" id="SSF103473">
    <property type="entry name" value="MFS general substrate transporter"/>
    <property type="match status" value="1"/>
</dbReference>
<evidence type="ECO:0000256" key="7">
    <source>
        <dbReference type="RuleBase" id="RU361113"/>
    </source>
</evidence>
<evidence type="ECO:0000256" key="5">
    <source>
        <dbReference type="ARBA" id="ARBA00022989"/>
    </source>
</evidence>
<feature type="region of interest" description="Disordered" evidence="8">
    <location>
        <begin position="1"/>
        <end position="28"/>
    </location>
</feature>
<dbReference type="GO" id="GO:0051453">
    <property type="term" value="P:regulation of intracellular pH"/>
    <property type="evidence" value="ECO:0007669"/>
    <property type="project" value="TreeGrafter"/>
</dbReference>
<feature type="transmembrane region" description="Helical" evidence="7">
    <location>
        <begin position="213"/>
        <end position="230"/>
    </location>
</feature>
<keyword evidence="5 7" id="KW-1133">Transmembrane helix</keyword>
<dbReference type="GO" id="GO:0012505">
    <property type="term" value="C:endomembrane system"/>
    <property type="evidence" value="ECO:0007669"/>
    <property type="project" value="UniProtKB-SubCell"/>
</dbReference>
<dbReference type="Proteomes" id="UP001295444">
    <property type="component" value="Chromosome 07"/>
</dbReference>
<name>A0AAD1WGE2_PELCU</name>
<evidence type="ECO:0000256" key="1">
    <source>
        <dbReference type="ARBA" id="ARBA00004127"/>
    </source>
</evidence>
<dbReference type="PRINTS" id="PR01315">
    <property type="entry name" value="BATTENIN"/>
</dbReference>
<comment type="subcellular location">
    <subcellularLocation>
        <location evidence="1">Endomembrane system</location>
        <topology evidence="1">Multi-pass membrane protein</topology>
    </subcellularLocation>
    <subcellularLocation>
        <location evidence="7">Lysosome membrane</location>
        <topology evidence="7">Multi-pass membrane protein</topology>
    </subcellularLocation>
</comment>
<keyword evidence="6 7" id="KW-0472">Membrane</keyword>
<reference evidence="9" key="1">
    <citation type="submission" date="2022-03" db="EMBL/GenBank/DDBJ databases">
        <authorList>
            <person name="Alioto T."/>
            <person name="Alioto T."/>
            <person name="Gomez Garrido J."/>
        </authorList>
    </citation>
    <scope>NUCLEOTIDE SEQUENCE</scope>
</reference>
<dbReference type="AlphaFoldDB" id="A0AAD1WGE2"/>
<keyword evidence="3" id="KW-0813">Transport</keyword>
<dbReference type="InterPro" id="IPR003492">
    <property type="entry name" value="Battenin_disease_Cln3"/>
</dbReference>
<evidence type="ECO:0000256" key="3">
    <source>
        <dbReference type="ARBA" id="ARBA00022448"/>
    </source>
</evidence>
<evidence type="ECO:0000313" key="9">
    <source>
        <dbReference type="EMBL" id="CAH2308125.1"/>
    </source>
</evidence>
<dbReference type="Pfam" id="PF02487">
    <property type="entry name" value="CLN3"/>
    <property type="match status" value="1"/>
</dbReference>
<dbReference type="GO" id="GO:0007040">
    <property type="term" value="P:lysosome organization"/>
    <property type="evidence" value="ECO:0007669"/>
    <property type="project" value="TreeGrafter"/>
</dbReference>
<feature type="transmembrane region" description="Helical" evidence="7">
    <location>
        <begin position="281"/>
        <end position="299"/>
    </location>
</feature>
<evidence type="ECO:0000256" key="2">
    <source>
        <dbReference type="ARBA" id="ARBA00007467"/>
    </source>
</evidence>
<accession>A0AAD1WGE2</accession>
<feature type="transmembrane region" description="Helical" evidence="7">
    <location>
        <begin position="47"/>
        <end position="66"/>
    </location>
</feature>
<dbReference type="GO" id="GO:0005765">
    <property type="term" value="C:lysosomal membrane"/>
    <property type="evidence" value="ECO:0007669"/>
    <property type="project" value="UniProtKB-SubCell"/>
</dbReference>
<evidence type="ECO:0000256" key="4">
    <source>
        <dbReference type="ARBA" id="ARBA00022692"/>
    </source>
</evidence>
<dbReference type="PANTHER" id="PTHR10981">
    <property type="entry name" value="BATTENIN"/>
    <property type="match status" value="1"/>
</dbReference>
<feature type="compositionally biased region" description="Acidic residues" evidence="8">
    <location>
        <begin position="16"/>
        <end position="28"/>
    </location>
</feature>
<feature type="transmembrane region" description="Helical" evidence="7">
    <location>
        <begin position="344"/>
        <end position="367"/>
    </location>
</feature>
<feature type="transmembrane region" description="Helical" evidence="7">
    <location>
        <begin position="95"/>
        <end position="119"/>
    </location>
</feature>